<name>A0ABS8E6I2_9ACTN</name>
<dbReference type="InterPro" id="IPR013815">
    <property type="entry name" value="ATP_grasp_subdomain_1"/>
</dbReference>
<evidence type="ECO:0000313" key="8">
    <source>
        <dbReference type="Proteomes" id="UP001520654"/>
    </source>
</evidence>
<dbReference type="RefSeq" id="WP_229337293.1">
    <property type="nucleotide sequence ID" value="NZ_JAINUL010000001.1"/>
</dbReference>
<proteinExistence type="predicted"/>
<feature type="compositionally biased region" description="Gly residues" evidence="5">
    <location>
        <begin position="198"/>
        <end position="212"/>
    </location>
</feature>
<feature type="domain" description="ATP-grasp" evidence="6">
    <location>
        <begin position="872"/>
        <end position="1060"/>
    </location>
</feature>
<dbReference type="InterPro" id="IPR052032">
    <property type="entry name" value="ATP-dep_AA_Ligase"/>
</dbReference>
<accession>A0ABS8E6I2</accession>
<gene>
    <name evidence="7" type="ORF">K7B10_18500</name>
</gene>
<evidence type="ECO:0000256" key="4">
    <source>
        <dbReference type="PROSITE-ProRule" id="PRU00409"/>
    </source>
</evidence>
<dbReference type="InterPro" id="IPR040570">
    <property type="entry name" value="LAL_C2"/>
</dbReference>
<keyword evidence="1" id="KW-0436">Ligase</keyword>
<dbReference type="PANTHER" id="PTHR43585:SF2">
    <property type="entry name" value="ATP-GRASP ENZYME FSQD"/>
    <property type="match status" value="1"/>
</dbReference>
<sequence length="1164" mass="122702">MHVVLLETAYVRGFDVVADMADDGIEVTFVTERLDAYRANAGFELLERAARVVEVPDLAGGRDLAARLRGRLGPNPVGGVICRDENLLHGAALFARELGLPHESPEAARLLGDKSAVRERLGKAGIGSLRWRRAVTEEEGLAAVDEIGLPCVIKPTSGRYSVGVTVAWTREQAAAGLAEVLGVARDGSAEEAANGNADGNGNGHADGGGAGDGGERPAALVEEYAVGRHVSAELLVQDGRVVFYGFAERVPSAPGTTAELGGHFPARFPGMGAARRFVLDTVEALGVRASALHVELFLTPTGPELIEVNGRIAGHVVTRQMSLALDRSIARDLVALATGAPVEDAAPPVATVALRALWSPVEGIVRGTVPGPRELPVGVVDCEVTVGPGDRVPALGTNHDRFGYLMVRGADAATAGRIAAEAAAQVRESLRIEPVAPARPEDGRERPEPGSAGGEHVVLLLDAGDPVERIVAAAGAVTARLTVLRRDELTFDAVRERFLAAHAGVPVAAVLSWSGAYEREARELRALAAGAARPGAVGSEELGELDGLLEELAFVSDPVHTVLAVAAPGGRVDVLAAIDESGDQAAEDGSTERRLVAGPVPARLVARTEEAVRDAGTEGPARVVFGARNTRPLVLPGFDRQVLDLYDAAHRRSLVTAAAESALGRPVRAALPDAGRVAVQRHVLSGPGRFRVVAATDAEELYDWPELTSVRTPLDRAGVHSGPVVRLEYTVAAPDTVRAEQAVARIERSLLWKTEPADRTHVLLLDRIGPRVWTRDDGSPLLDPDRFRLSVLSSAAGNTTGSAADFAARTDVFDPDGVRALAGAVHALHPVDRIATVSERLLEPAAELRARLGTPGSDPATARKFVDKAVMKRIARRAGIPTAEGHLIHTPEDVTDLFARHGRVVVKPRDGSGSYGVSVLTHARQVERWVREEFTPGSHLCEGFVAGDMCHIDAVVYEGEVIWDVSRYVSDTLAVSRVEPLSSITVADPAVRAAARGLLGQVVDAWQVTAGVLHLEAFLDESGSFTFCEVAGRPGGAGIREAFLATTGVDLFHAKILTDVGLDPRAGRVAPVGSYAGWTVHFTVGGMLLDFDDSAVAQDAYYRNVPYRIGDVVPPQPFSGTGACTHVFVHDSHEEVCRLVSSAEHDVRLVIGLEPGPGSAGAGR</sequence>
<dbReference type="Gene3D" id="3.30.1490.20">
    <property type="entry name" value="ATP-grasp fold, A domain"/>
    <property type="match status" value="1"/>
</dbReference>
<reference evidence="7 8" key="1">
    <citation type="submission" date="2021-08" db="EMBL/GenBank/DDBJ databases">
        <title>Genomic Architecture of Streptomyces flavotricini NGL1 and Streptomyces erythrochromogenes HMS4 With Differential Plant Beneficial attributes and laccase production capabilities.</title>
        <authorList>
            <person name="Salwan R."/>
            <person name="Kaur R."/>
            <person name="Sharma V."/>
        </authorList>
    </citation>
    <scope>NUCLEOTIDE SEQUENCE [LARGE SCALE GENOMIC DNA]</scope>
    <source>
        <strain evidence="7 8">NGL1</strain>
    </source>
</reference>
<keyword evidence="2 4" id="KW-0547">Nucleotide-binding</keyword>
<dbReference type="EMBL" id="JAINUL010000001">
    <property type="protein sequence ID" value="MCC0096741.1"/>
    <property type="molecule type" value="Genomic_DNA"/>
</dbReference>
<dbReference type="Pfam" id="PF18603">
    <property type="entry name" value="LAL_C2"/>
    <property type="match status" value="1"/>
</dbReference>
<dbReference type="PROSITE" id="PS50975">
    <property type="entry name" value="ATP_GRASP"/>
    <property type="match status" value="2"/>
</dbReference>
<comment type="caution">
    <text evidence="7">The sequence shown here is derived from an EMBL/GenBank/DDBJ whole genome shotgun (WGS) entry which is preliminary data.</text>
</comment>
<evidence type="ECO:0000256" key="5">
    <source>
        <dbReference type="SAM" id="MobiDB-lite"/>
    </source>
</evidence>
<dbReference type="SUPFAM" id="SSF56059">
    <property type="entry name" value="Glutathione synthetase ATP-binding domain-like"/>
    <property type="match status" value="2"/>
</dbReference>
<feature type="domain" description="ATP-grasp" evidence="6">
    <location>
        <begin position="118"/>
        <end position="338"/>
    </location>
</feature>
<evidence type="ECO:0000313" key="7">
    <source>
        <dbReference type="EMBL" id="MCC0096741.1"/>
    </source>
</evidence>
<dbReference type="Proteomes" id="UP001520654">
    <property type="component" value="Unassembled WGS sequence"/>
</dbReference>
<feature type="region of interest" description="Disordered" evidence="5">
    <location>
        <begin position="189"/>
        <end position="216"/>
    </location>
</feature>
<evidence type="ECO:0000259" key="6">
    <source>
        <dbReference type="PROSITE" id="PS50975"/>
    </source>
</evidence>
<dbReference type="PANTHER" id="PTHR43585">
    <property type="entry name" value="FUMIPYRROLE BIOSYNTHESIS PROTEIN C"/>
    <property type="match status" value="1"/>
</dbReference>
<dbReference type="InterPro" id="IPR011761">
    <property type="entry name" value="ATP-grasp"/>
</dbReference>
<evidence type="ECO:0000256" key="3">
    <source>
        <dbReference type="ARBA" id="ARBA00022840"/>
    </source>
</evidence>
<protein>
    <recommendedName>
        <fullName evidence="6">ATP-grasp domain-containing protein</fullName>
    </recommendedName>
</protein>
<keyword evidence="8" id="KW-1185">Reference proteome</keyword>
<evidence type="ECO:0000256" key="1">
    <source>
        <dbReference type="ARBA" id="ARBA00022598"/>
    </source>
</evidence>
<keyword evidence="3 4" id="KW-0067">ATP-binding</keyword>
<dbReference type="SMART" id="SM01209">
    <property type="entry name" value="GARS_A"/>
    <property type="match status" value="1"/>
</dbReference>
<dbReference type="Gene3D" id="3.40.50.20">
    <property type="match status" value="2"/>
</dbReference>
<dbReference type="Gene3D" id="3.30.470.20">
    <property type="entry name" value="ATP-grasp fold, B domain"/>
    <property type="match status" value="2"/>
</dbReference>
<organism evidence="7 8">
    <name type="scientific">Streptomyces flavotricini</name>
    <dbReference type="NCBI Taxonomy" id="66888"/>
    <lineage>
        <taxon>Bacteria</taxon>
        <taxon>Bacillati</taxon>
        <taxon>Actinomycetota</taxon>
        <taxon>Actinomycetes</taxon>
        <taxon>Kitasatosporales</taxon>
        <taxon>Streptomycetaceae</taxon>
        <taxon>Streptomyces</taxon>
    </lineage>
</organism>
<evidence type="ECO:0000256" key="2">
    <source>
        <dbReference type="ARBA" id="ARBA00022741"/>
    </source>
</evidence>